<dbReference type="InterPro" id="IPR014756">
    <property type="entry name" value="Ig_E-set"/>
</dbReference>
<dbReference type="InterPro" id="IPR002909">
    <property type="entry name" value="IPT_dom"/>
</dbReference>
<dbReference type="Gene3D" id="2.60.40.3710">
    <property type="match status" value="1"/>
</dbReference>
<dbReference type="SUPFAM" id="SSF81296">
    <property type="entry name" value="E set domains"/>
    <property type="match status" value="1"/>
</dbReference>
<name>A0ABS9X4T7_9GAMM</name>
<gene>
    <name evidence="3" type="ORF">L3081_19945</name>
</gene>
<feature type="domain" description="IPT/TIG" evidence="2">
    <location>
        <begin position="109"/>
        <end position="198"/>
    </location>
</feature>
<dbReference type="InterPro" id="IPR032812">
    <property type="entry name" value="SbsA_Ig"/>
</dbReference>
<dbReference type="RefSeq" id="WP_242288005.1">
    <property type="nucleotide sequence ID" value="NZ_JAKKSL010000004.1"/>
</dbReference>
<dbReference type="EMBL" id="JAKKSL010000004">
    <property type="protein sequence ID" value="MCI2285231.1"/>
    <property type="molecule type" value="Genomic_DNA"/>
</dbReference>
<dbReference type="Gene3D" id="2.60.40.10">
    <property type="entry name" value="Immunoglobulins"/>
    <property type="match status" value="1"/>
</dbReference>
<dbReference type="Pfam" id="PF13205">
    <property type="entry name" value="Big_5"/>
    <property type="match status" value="1"/>
</dbReference>
<evidence type="ECO:0000313" key="3">
    <source>
        <dbReference type="EMBL" id="MCI2285231.1"/>
    </source>
</evidence>
<keyword evidence="4" id="KW-1185">Reference proteome</keyword>
<protein>
    <submittedName>
        <fullName evidence="3">IPT/TIG domain-containing protein</fullName>
    </submittedName>
</protein>
<dbReference type="Proteomes" id="UP001139646">
    <property type="component" value="Unassembled WGS sequence"/>
</dbReference>
<dbReference type="InterPro" id="IPR013783">
    <property type="entry name" value="Ig-like_fold"/>
</dbReference>
<dbReference type="Pfam" id="PF01833">
    <property type="entry name" value="TIG"/>
    <property type="match status" value="1"/>
</dbReference>
<evidence type="ECO:0000313" key="4">
    <source>
        <dbReference type="Proteomes" id="UP001139646"/>
    </source>
</evidence>
<evidence type="ECO:0000259" key="2">
    <source>
        <dbReference type="SMART" id="SM00429"/>
    </source>
</evidence>
<sequence>MITEQIPFSEQVLPVNQPVEIQFNRHLDYNQVIDNGEQLFEVTLDGAKVDGYVSLETTNDGSRLFFQPTSSWQGNKRYRVSLSGAIKDNQGQNLGANYSFRFVADDNFTPSILDVRPMLANWRGGEVITIVGENFTMDSTIKIGGKLVEQANITSVHDNQISFQLPALANSPLDNLLMGITVSNGLLSASRRAAFTYIADPKITAIGAYNRIEGIFTPNIHRFTFNEQEIVAISGTGFSSFTKVTINGKIANDVILERANLISFKLPENTLGQLLISVSNHEERVDVYSNEDLSIELAYESQMSYSEQLYRHNDLLLLIESAEDNSTNWRLTTTAETDLPQVLSTGNIAGSVIDVDMSNEYLALVVDGSHRQIFIYDISNVYAPQLINQITNEEGLLLDNISLMGDILVASNANQLFSGYIRGQNIETKILPDDVLAINYDEEGIYVLYETNIDYYDVSNLAVLHSRYEHFIANPLELLNSGQRVLIRSTTEIEIINSFHLKNNQVEPLIGRTKH</sequence>
<dbReference type="CDD" id="cd00102">
    <property type="entry name" value="IPT"/>
    <property type="match status" value="1"/>
</dbReference>
<comment type="caution">
    <text evidence="3">The sequence shown here is derived from an EMBL/GenBank/DDBJ whole genome shotgun (WGS) entry which is preliminary data.</text>
</comment>
<organism evidence="3 4">
    <name type="scientific">Colwellia maritima</name>
    <dbReference type="NCBI Taxonomy" id="2912588"/>
    <lineage>
        <taxon>Bacteria</taxon>
        <taxon>Pseudomonadati</taxon>
        <taxon>Pseudomonadota</taxon>
        <taxon>Gammaproteobacteria</taxon>
        <taxon>Alteromonadales</taxon>
        <taxon>Colwelliaceae</taxon>
        <taxon>Colwellia</taxon>
    </lineage>
</organism>
<proteinExistence type="predicted"/>
<reference evidence="3" key="1">
    <citation type="submission" date="2022-01" db="EMBL/GenBank/DDBJ databases">
        <title>Colwellia maritima, isolated from seawater.</title>
        <authorList>
            <person name="Kristyanto S."/>
            <person name="Jung J."/>
            <person name="Jeon C.O."/>
        </authorList>
    </citation>
    <scope>NUCLEOTIDE SEQUENCE</scope>
    <source>
        <strain evidence="3">MSW7</strain>
    </source>
</reference>
<dbReference type="SMART" id="SM00429">
    <property type="entry name" value="IPT"/>
    <property type="match status" value="1"/>
</dbReference>
<accession>A0ABS9X4T7</accession>
<keyword evidence="1" id="KW-0732">Signal</keyword>
<evidence type="ECO:0000256" key="1">
    <source>
        <dbReference type="ARBA" id="ARBA00022729"/>
    </source>
</evidence>